<dbReference type="PROSITE" id="PS51819">
    <property type="entry name" value="VOC"/>
    <property type="match status" value="1"/>
</dbReference>
<evidence type="ECO:0000313" key="4">
    <source>
        <dbReference type="Proteomes" id="UP000019478"/>
    </source>
</evidence>
<dbReference type="eggNOG" id="ENOG502SU00">
    <property type="taxonomic scope" value="Eukaryota"/>
</dbReference>
<name>W9XCL2_9EURO</name>
<dbReference type="GO" id="GO:0004493">
    <property type="term" value="F:methylmalonyl-CoA epimerase activity"/>
    <property type="evidence" value="ECO:0007669"/>
    <property type="project" value="TreeGrafter"/>
</dbReference>
<evidence type="ECO:0000256" key="1">
    <source>
        <dbReference type="ARBA" id="ARBA00022723"/>
    </source>
</evidence>
<dbReference type="Gene3D" id="3.10.180.10">
    <property type="entry name" value="2,3-Dihydroxybiphenyl 1,2-Dioxygenase, domain 1"/>
    <property type="match status" value="1"/>
</dbReference>
<evidence type="ECO:0000313" key="3">
    <source>
        <dbReference type="EMBL" id="EXJ77938.1"/>
    </source>
</evidence>
<keyword evidence="4" id="KW-1185">Reference proteome</keyword>
<sequence length="174" mass="19094">MSQGIPPPPSPPPHNRPLNHIGVAVPDCEAAVAWYTAVMGFRQLGTTIRTIDRSKTPDSVIFQIYDSRLQVVKLAMLTTANSVGFELFEFVEPKMSQPAAFDYTRGGVFHVCITDPDPDRLAERVVAAGGRKFGATVGLYGSQDKALYVQDPWGNVLEVMSCNFEHAMANRPEL</sequence>
<dbReference type="GeneID" id="19173183"/>
<reference evidence="3 4" key="1">
    <citation type="submission" date="2013-03" db="EMBL/GenBank/DDBJ databases">
        <title>The Genome Sequence of Capronia epimyces CBS 606.96.</title>
        <authorList>
            <consortium name="The Broad Institute Genomics Platform"/>
            <person name="Cuomo C."/>
            <person name="de Hoog S."/>
            <person name="Gorbushina A."/>
            <person name="Walker B."/>
            <person name="Young S.K."/>
            <person name="Zeng Q."/>
            <person name="Gargeya S."/>
            <person name="Fitzgerald M."/>
            <person name="Haas B."/>
            <person name="Abouelleil A."/>
            <person name="Allen A.W."/>
            <person name="Alvarado L."/>
            <person name="Arachchi H.M."/>
            <person name="Berlin A.M."/>
            <person name="Chapman S.B."/>
            <person name="Gainer-Dewar J."/>
            <person name="Goldberg J."/>
            <person name="Griggs A."/>
            <person name="Gujja S."/>
            <person name="Hansen M."/>
            <person name="Howarth C."/>
            <person name="Imamovic A."/>
            <person name="Ireland A."/>
            <person name="Larimer J."/>
            <person name="McCowan C."/>
            <person name="Murphy C."/>
            <person name="Pearson M."/>
            <person name="Poon T.W."/>
            <person name="Priest M."/>
            <person name="Roberts A."/>
            <person name="Saif S."/>
            <person name="Shea T."/>
            <person name="Sisk P."/>
            <person name="Sykes S."/>
            <person name="Wortman J."/>
            <person name="Nusbaum C."/>
            <person name="Birren B."/>
        </authorList>
    </citation>
    <scope>NUCLEOTIDE SEQUENCE [LARGE SCALE GENOMIC DNA]</scope>
    <source>
        <strain evidence="3 4">CBS 606.96</strain>
    </source>
</reference>
<dbReference type="SUPFAM" id="SSF54593">
    <property type="entry name" value="Glyoxalase/Bleomycin resistance protein/Dihydroxybiphenyl dioxygenase"/>
    <property type="match status" value="1"/>
</dbReference>
<dbReference type="Pfam" id="PF00903">
    <property type="entry name" value="Glyoxalase"/>
    <property type="match status" value="1"/>
</dbReference>
<dbReference type="InterPro" id="IPR051785">
    <property type="entry name" value="MMCE/EMCE_epimerase"/>
</dbReference>
<gene>
    <name evidence="3" type="ORF">A1O3_09097</name>
</gene>
<organism evidence="3 4">
    <name type="scientific">Capronia epimyces CBS 606.96</name>
    <dbReference type="NCBI Taxonomy" id="1182542"/>
    <lineage>
        <taxon>Eukaryota</taxon>
        <taxon>Fungi</taxon>
        <taxon>Dikarya</taxon>
        <taxon>Ascomycota</taxon>
        <taxon>Pezizomycotina</taxon>
        <taxon>Eurotiomycetes</taxon>
        <taxon>Chaetothyriomycetidae</taxon>
        <taxon>Chaetothyriales</taxon>
        <taxon>Herpotrichiellaceae</taxon>
        <taxon>Capronia</taxon>
    </lineage>
</organism>
<keyword evidence="1" id="KW-0479">Metal-binding</keyword>
<dbReference type="PANTHER" id="PTHR43048">
    <property type="entry name" value="METHYLMALONYL-COA EPIMERASE"/>
    <property type="match status" value="1"/>
</dbReference>
<accession>W9XCL2</accession>
<dbReference type="GO" id="GO:0046491">
    <property type="term" value="P:L-methylmalonyl-CoA metabolic process"/>
    <property type="evidence" value="ECO:0007669"/>
    <property type="project" value="TreeGrafter"/>
</dbReference>
<proteinExistence type="predicted"/>
<dbReference type="GO" id="GO:0046872">
    <property type="term" value="F:metal ion binding"/>
    <property type="evidence" value="ECO:0007669"/>
    <property type="project" value="UniProtKB-KW"/>
</dbReference>
<evidence type="ECO:0000259" key="2">
    <source>
        <dbReference type="PROSITE" id="PS51819"/>
    </source>
</evidence>
<dbReference type="InterPro" id="IPR037523">
    <property type="entry name" value="VOC_core"/>
</dbReference>
<dbReference type="HOGENOM" id="CLU_046006_7_0_1"/>
<dbReference type="Proteomes" id="UP000019478">
    <property type="component" value="Unassembled WGS sequence"/>
</dbReference>
<feature type="domain" description="VOC" evidence="2">
    <location>
        <begin position="17"/>
        <end position="162"/>
    </location>
</feature>
<dbReference type="AlphaFoldDB" id="W9XCL2"/>
<dbReference type="InterPro" id="IPR004360">
    <property type="entry name" value="Glyas_Fos-R_dOase_dom"/>
</dbReference>
<dbReference type="InterPro" id="IPR029068">
    <property type="entry name" value="Glyas_Bleomycin-R_OHBP_Dase"/>
</dbReference>
<dbReference type="RefSeq" id="XP_007737383.1">
    <property type="nucleotide sequence ID" value="XM_007739193.1"/>
</dbReference>
<dbReference type="PANTHER" id="PTHR43048:SF6">
    <property type="entry name" value="BLR8189 PROTEIN"/>
    <property type="match status" value="1"/>
</dbReference>
<comment type="caution">
    <text evidence="3">The sequence shown here is derived from an EMBL/GenBank/DDBJ whole genome shotgun (WGS) entry which is preliminary data.</text>
</comment>
<dbReference type="EMBL" id="AMGY01000009">
    <property type="protein sequence ID" value="EXJ77938.1"/>
    <property type="molecule type" value="Genomic_DNA"/>
</dbReference>
<dbReference type="STRING" id="1182542.W9XCL2"/>
<protein>
    <recommendedName>
        <fullName evidence="2">VOC domain-containing protein</fullName>
    </recommendedName>
</protein>
<dbReference type="OrthoDB" id="16820at2759"/>